<accession>A0A124FYR6</accession>
<dbReference type="SUPFAM" id="SSF55729">
    <property type="entry name" value="Acyl-CoA N-acyltransferases (Nat)"/>
    <property type="match status" value="1"/>
</dbReference>
<dbReference type="Pfam" id="PF00583">
    <property type="entry name" value="Acetyltransf_1"/>
    <property type="match status" value="1"/>
</dbReference>
<sequence>MIRLEKMKPDEFEVYSEGLVRNYAIENVKSGRWEEKDALEKSRREIDSLLTDGLNTENHELLSLIDRETGKKIGYLWLHVFSATENKGFIYDFVIDKEFRGKGYGKLSLEALEEYARGLGVEQLSLHVFAHNSVAVSLYEKMGYEVTSMNMAKAIGDN</sequence>
<protein>
    <submittedName>
        <fullName evidence="2">Acetyltransferase</fullName>
    </submittedName>
</protein>
<reference evidence="3" key="1">
    <citation type="journal article" date="2015" name="MBio">
        <title>Genome-Resolved Metagenomic Analysis Reveals Roles for Candidate Phyla and Other Microbial Community Members in Biogeochemical Transformations in Oil Reservoirs.</title>
        <authorList>
            <person name="Hu P."/>
            <person name="Tom L."/>
            <person name="Singh A."/>
            <person name="Thomas B.C."/>
            <person name="Baker B.J."/>
            <person name="Piceno Y.M."/>
            <person name="Andersen G.L."/>
            <person name="Banfield J.F."/>
        </authorList>
    </citation>
    <scope>NUCLEOTIDE SEQUENCE [LARGE SCALE GENOMIC DNA]</scope>
</reference>
<proteinExistence type="predicted"/>
<dbReference type="Gene3D" id="3.40.630.30">
    <property type="match status" value="1"/>
</dbReference>
<dbReference type="CDD" id="cd04301">
    <property type="entry name" value="NAT_SF"/>
    <property type="match status" value="1"/>
</dbReference>
<dbReference type="PROSITE" id="PS51186">
    <property type="entry name" value="GNAT"/>
    <property type="match status" value="1"/>
</dbReference>
<dbReference type="PATRIC" id="fig|1184387.3.peg.505"/>
<dbReference type="EMBL" id="LGGP01000020">
    <property type="protein sequence ID" value="KUK82015.1"/>
    <property type="molecule type" value="Genomic_DNA"/>
</dbReference>
<evidence type="ECO:0000313" key="2">
    <source>
        <dbReference type="EMBL" id="KUK82015.1"/>
    </source>
</evidence>
<comment type="caution">
    <text evidence="2">The sequence shown here is derived from an EMBL/GenBank/DDBJ whole genome shotgun (WGS) entry which is preliminary data.</text>
</comment>
<keyword evidence="2" id="KW-0808">Transferase</keyword>
<dbReference type="PANTHER" id="PTHR43259:SF1">
    <property type="entry name" value="N-ACETYLTRANSFERASE DOMAIN-CONTAINING PROTEIN"/>
    <property type="match status" value="1"/>
</dbReference>
<evidence type="ECO:0000313" key="3">
    <source>
        <dbReference type="Proteomes" id="UP000054092"/>
    </source>
</evidence>
<dbReference type="PANTHER" id="PTHR43259">
    <property type="entry name" value="SPT10P"/>
    <property type="match status" value="1"/>
</dbReference>
<gene>
    <name evidence="2" type="ORF">XD94_0208</name>
</gene>
<dbReference type="Proteomes" id="UP000054092">
    <property type="component" value="Unassembled WGS sequence"/>
</dbReference>
<dbReference type="AlphaFoldDB" id="A0A124FYR6"/>
<evidence type="ECO:0000259" key="1">
    <source>
        <dbReference type="PROSITE" id="PS51186"/>
    </source>
</evidence>
<organism evidence="2 3">
    <name type="scientific">Mesotoga prima</name>
    <dbReference type="NCBI Taxonomy" id="1184387"/>
    <lineage>
        <taxon>Bacteria</taxon>
        <taxon>Thermotogati</taxon>
        <taxon>Thermotogota</taxon>
        <taxon>Thermotogae</taxon>
        <taxon>Kosmotogales</taxon>
        <taxon>Kosmotogaceae</taxon>
        <taxon>Mesotoga</taxon>
    </lineage>
</organism>
<dbReference type="InterPro" id="IPR016181">
    <property type="entry name" value="Acyl_CoA_acyltransferase"/>
</dbReference>
<dbReference type="GO" id="GO:0016747">
    <property type="term" value="F:acyltransferase activity, transferring groups other than amino-acyl groups"/>
    <property type="evidence" value="ECO:0007669"/>
    <property type="project" value="InterPro"/>
</dbReference>
<dbReference type="InterPro" id="IPR000182">
    <property type="entry name" value="GNAT_dom"/>
</dbReference>
<dbReference type="InterPro" id="IPR052829">
    <property type="entry name" value="N-acetyltransferase_domain"/>
</dbReference>
<feature type="domain" description="N-acetyltransferase" evidence="1">
    <location>
        <begin position="23"/>
        <end position="158"/>
    </location>
</feature>
<name>A0A124FYR6_9BACT</name>